<gene>
    <name evidence="2" type="ORF">CPLU01_06798</name>
</gene>
<dbReference type="InterPro" id="IPR006076">
    <property type="entry name" value="FAD-dep_OxRdtase"/>
</dbReference>
<organism evidence="2 3">
    <name type="scientific">Colletotrichum plurivorum</name>
    <dbReference type="NCBI Taxonomy" id="2175906"/>
    <lineage>
        <taxon>Eukaryota</taxon>
        <taxon>Fungi</taxon>
        <taxon>Dikarya</taxon>
        <taxon>Ascomycota</taxon>
        <taxon>Pezizomycotina</taxon>
        <taxon>Sordariomycetes</taxon>
        <taxon>Hypocreomycetidae</taxon>
        <taxon>Glomerellales</taxon>
        <taxon>Glomerellaceae</taxon>
        <taxon>Colletotrichum</taxon>
        <taxon>Colletotrichum orchidearum species complex</taxon>
    </lineage>
</organism>
<dbReference type="PANTHER" id="PTHR13847">
    <property type="entry name" value="SARCOSINE DEHYDROGENASE-RELATED"/>
    <property type="match status" value="1"/>
</dbReference>
<dbReference type="Gene3D" id="3.30.9.10">
    <property type="entry name" value="D-Amino Acid Oxidase, subunit A, domain 2"/>
    <property type="match status" value="1"/>
</dbReference>
<dbReference type="Pfam" id="PF01266">
    <property type="entry name" value="DAO"/>
    <property type="match status" value="1"/>
</dbReference>
<sequence length="523" mass="57346">SQYVSVVKISLSNTRLTSTPDPVISRFLLNVSKAISQDPGLPHPNPTVSSWQVPAHPLASIQSPDLPQRTDYAVIGSGITGCSVTKTLLEHPAAADSHVTVLEARTLVSGATGRNGGHLVTAAGHTFGPLARQHGVEAARQITSFSILNIERVMEMVRGMDAELQEECQIRYVRKVMAVADEETWTAAKGSVLDFQKAVPEHAKYHKIVEKEDVPERWNIKNASGAIEHDAGAIWPYRLLTGIYERLLEKNPERLAIEANTPVLRVEFSPETDREHPYLITTSRGTMRAKKVFHCTNAHASHLLPRLAGRIYPFRGTMSVQKPGPRLANLGGSKSWSLAHKETLDAETGLYDTGLYYLQQNALTGRIWIGNETAYMKDILTSDDTYVPNEAVRALSTVLPKLFLEGWGDEQTSEVEAIWSGIQGHTADGLPIVGRVSGSLLGVGSDEDDGQWIAAGFNGYGMDKCWLTGEALVRMMFGEDVSAWFPQAFLVTEERLRGTLTTDQTLLKFAQIVLPGGTRGEKL</sequence>
<feature type="non-terminal residue" evidence="2">
    <location>
        <position position="1"/>
    </location>
</feature>
<dbReference type="Proteomes" id="UP000654918">
    <property type="component" value="Unassembled WGS sequence"/>
</dbReference>
<proteinExistence type="predicted"/>
<protein>
    <submittedName>
        <fullName evidence="2">FAD dependent oxidoreductase superfamily protein</fullName>
    </submittedName>
</protein>
<reference evidence="2" key="1">
    <citation type="journal article" date="2020" name="Phytopathology">
        <title>Genome Sequence Resources of Colletotrichum truncatum, C. plurivorum, C. musicola, and C. sojae: Four Species Pathogenic to Soybean (Glycine max).</title>
        <authorList>
            <person name="Rogerio F."/>
            <person name="Boufleur T.R."/>
            <person name="Ciampi-Guillardi M."/>
            <person name="Sukno S.A."/>
            <person name="Thon M.R."/>
            <person name="Massola Junior N.S."/>
            <person name="Baroncelli R."/>
        </authorList>
    </citation>
    <scope>NUCLEOTIDE SEQUENCE</scope>
    <source>
        <strain evidence="2">LFN00145</strain>
    </source>
</reference>
<dbReference type="InterPro" id="IPR036188">
    <property type="entry name" value="FAD/NAD-bd_sf"/>
</dbReference>
<keyword evidence="3" id="KW-1185">Reference proteome</keyword>
<dbReference type="EMBL" id="WIGO01000082">
    <property type="protein sequence ID" value="KAF6831379.1"/>
    <property type="molecule type" value="Genomic_DNA"/>
</dbReference>
<evidence type="ECO:0000313" key="2">
    <source>
        <dbReference type="EMBL" id="KAF6831379.1"/>
    </source>
</evidence>
<name>A0A8H6NFE0_9PEZI</name>
<dbReference type="GO" id="GO:0005737">
    <property type="term" value="C:cytoplasm"/>
    <property type="evidence" value="ECO:0007669"/>
    <property type="project" value="TreeGrafter"/>
</dbReference>
<dbReference type="SUPFAM" id="SSF51905">
    <property type="entry name" value="FAD/NAD(P)-binding domain"/>
    <property type="match status" value="1"/>
</dbReference>
<dbReference type="Gene3D" id="3.50.50.60">
    <property type="entry name" value="FAD/NAD(P)-binding domain"/>
    <property type="match status" value="1"/>
</dbReference>
<comment type="caution">
    <text evidence="2">The sequence shown here is derived from an EMBL/GenBank/DDBJ whole genome shotgun (WGS) entry which is preliminary data.</text>
</comment>
<accession>A0A8H6NFE0</accession>
<dbReference type="AlphaFoldDB" id="A0A8H6NFE0"/>
<evidence type="ECO:0000259" key="1">
    <source>
        <dbReference type="Pfam" id="PF01266"/>
    </source>
</evidence>
<dbReference type="PANTHER" id="PTHR13847:SF213">
    <property type="entry name" value="DEPENDENT OXIDOREDUCTASE, PUTATIVE-RELATED"/>
    <property type="match status" value="1"/>
</dbReference>
<evidence type="ECO:0000313" key="3">
    <source>
        <dbReference type="Proteomes" id="UP000654918"/>
    </source>
</evidence>
<feature type="domain" description="FAD dependent oxidoreductase" evidence="1">
    <location>
        <begin position="71"/>
        <end position="474"/>
    </location>
</feature>